<dbReference type="SUPFAM" id="SSF46955">
    <property type="entry name" value="Putative DNA-binding domain"/>
    <property type="match status" value="1"/>
</dbReference>
<gene>
    <name evidence="7" type="ORF">VK70_19480</name>
</gene>
<dbReference type="Proteomes" id="UP000034189">
    <property type="component" value="Chromosome"/>
</dbReference>
<accession>A0A0F7FFV6</accession>
<feature type="coiled-coil region" evidence="5">
    <location>
        <begin position="74"/>
        <end position="108"/>
    </location>
</feature>
<keyword evidence="4" id="KW-0804">Transcription</keyword>
<dbReference type="InterPro" id="IPR011256">
    <property type="entry name" value="Reg_factor_effector_dom_sf"/>
</dbReference>
<dbReference type="InterPro" id="IPR047057">
    <property type="entry name" value="MerR_fam"/>
</dbReference>
<evidence type="ECO:0000313" key="7">
    <source>
        <dbReference type="EMBL" id="AKG37860.1"/>
    </source>
</evidence>
<dbReference type="EMBL" id="CP011114">
    <property type="protein sequence ID" value="AKG37860.1"/>
    <property type="molecule type" value="Genomic_DNA"/>
</dbReference>
<dbReference type="Pfam" id="PF13411">
    <property type="entry name" value="MerR_1"/>
    <property type="match status" value="1"/>
</dbReference>
<dbReference type="HOGENOM" id="CLU_065103_0_3_9"/>
<keyword evidence="5" id="KW-0175">Coiled coil</keyword>
<evidence type="ECO:0000256" key="3">
    <source>
        <dbReference type="ARBA" id="ARBA00023125"/>
    </source>
</evidence>
<dbReference type="PANTHER" id="PTHR30204:SF69">
    <property type="entry name" value="MERR-FAMILY TRANSCRIPTIONAL REGULATOR"/>
    <property type="match status" value="1"/>
</dbReference>
<keyword evidence="1" id="KW-0678">Repressor</keyword>
<evidence type="ECO:0000259" key="6">
    <source>
        <dbReference type="PROSITE" id="PS50937"/>
    </source>
</evidence>
<evidence type="ECO:0000256" key="4">
    <source>
        <dbReference type="ARBA" id="ARBA00023163"/>
    </source>
</evidence>
<evidence type="ECO:0000256" key="5">
    <source>
        <dbReference type="SAM" id="Coils"/>
    </source>
</evidence>
<dbReference type="Gene3D" id="3.20.80.10">
    <property type="entry name" value="Regulatory factor, effector binding domain"/>
    <property type="match status" value="1"/>
</dbReference>
<dbReference type="PANTHER" id="PTHR30204">
    <property type="entry name" value="REDOX-CYCLING DRUG-SENSING TRANSCRIPTIONAL ACTIVATOR SOXR"/>
    <property type="match status" value="1"/>
</dbReference>
<evidence type="ECO:0000313" key="8">
    <source>
        <dbReference type="Proteomes" id="UP000034189"/>
    </source>
</evidence>
<dbReference type="SUPFAM" id="SSF55136">
    <property type="entry name" value="Probable bacterial effector-binding domain"/>
    <property type="match status" value="1"/>
</dbReference>
<proteinExistence type="predicted"/>
<organism evidence="7 8">
    <name type="scientific">Paenibacillus durus ATCC 35681</name>
    <dbReference type="NCBI Taxonomy" id="1333534"/>
    <lineage>
        <taxon>Bacteria</taxon>
        <taxon>Bacillati</taxon>
        <taxon>Bacillota</taxon>
        <taxon>Bacilli</taxon>
        <taxon>Bacillales</taxon>
        <taxon>Paenibacillaceae</taxon>
        <taxon>Paenibacillus</taxon>
    </lineage>
</organism>
<name>A0A0F7FFV6_PAEDU</name>
<reference evidence="7 8" key="1">
    <citation type="submission" date="2015-03" db="EMBL/GenBank/DDBJ databases">
        <authorList>
            <person name="Abdul Halim M."/>
        </authorList>
    </citation>
    <scope>NUCLEOTIDE SEQUENCE [LARGE SCALE GENOMIC DNA]</scope>
    <source>
        <strain evidence="7 8">ATCC 35681</strain>
    </source>
</reference>
<dbReference type="SMART" id="SM00422">
    <property type="entry name" value="HTH_MERR"/>
    <property type="match status" value="1"/>
</dbReference>
<reference evidence="7 8" key="2">
    <citation type="journal article" date="2016" name="Genome Announc.">
        <title>Genome Sequence of a Gram-Positive Diazotroph, Paenibacillus durus Type Strain ATCC 35681.</title>
        <authorList>
            <person name="Halim M.A."/>
            <person name="Rahman A.Y."/>
            <person name="Sim K.S."/>
            <person name="Yam H.C."/>
            <person name="Rahim A.A."/>
            <person name="Ghazali A.H."/>
            <person name="Najimudin N."/>
        </authorList>
    </citation>
    <scope>NUCLEOTIDE SEQUENCE [LARGE SCALE GENOMIC DNA]</scope>
    <source>
        <strain evidence="7 8">ATCC 35681</strain>
    </source>
</reference>
<dbReference type="AlphaFoldDB" id="A0A0F7FFV6"/>
<dbReference type="PROSITE" id="PS50937">
    <property type="entry name" value="HTH_MERR_2"/>
    <property type="match status" value="1"/>
</dbReference>
<evidence type="ECO:0000256" key="1">
    <source>
        <dbReference type="ARBA" id="ARBA00022491"/>
    </source>
</evidence>
<sequence>MAKFNNVSIQTLRFYDKVDIFKPEYVNPDNRYRYYSVKQICDLDIIKYLKHIGVSLEEIRRIIKLPPESMCEFLDKQELIIDEQIQKLKNTKKLLAHHKNQLQEQTRLLDQELGVVYTRKIDERSVLKVDCKNIVTPLDQHNLNFRGLAIALEKEGTAMAPLCGCVYPLKDYDSTEKIHYSSLYTSTSKTDLTSLPLDVYVDSIPEGTYMCIAFKWSKTEYYDHFCKLKKAYDLLGSSNENNVYEVSLPNNYASANDEDFITELQIQIKV</sequence>
<protein>
    <recommendedName>
        <fullName evidence="6">HTH merR-type domain-containing protein</fullName>
    </recommendedName>
</protein>
<dbReference type="PATRIC" id="fig|1333534.5.peg.4282"/>
<keyword evidence="2" id="KW-0805">Transcription regulation</keyword>
<dbReference type="GO" id="GO:0003677">
    <property type="term" value="F:DNA binding"/>
    <property type="evidence" value="ECO:0007669"/>
    <property type="project" value="UniProtKB-KW"/>
</dbReference>
<dbReference type="OrthoDB" id="9773308at2"/>
<keyword evidence="3" id="KW-0238">DNA-binding</keyword>
<feature type="domain" description="HTH merR-type" evidence="6">
    <location>
        <begin position="1"/>
        <end position="65"/>
    </location>
</feature>
<dbReference type="GO" id="GO:0003700">
    <property type="term" value="F:DNA-binding transcription factor activity"/>
    <property type="evidence" value="ECO:0007669"/>
    <property type="project" value="InterPro"/>
</dbReference>
<evidence type="ECO:0000256" key="2">
    <source>
        <dbReference type="ARBA" id="ARBA00023015"/>
    </source>
</evidence>
<dbReference type="Gene3D" id="1.10.1660.10">
    <property type="match status" value="1"/>
</dbReference>
<dbReference type="InterPro" id="IPR009061">
    <property type="entry name" value="DNA-bd_dom_put_sf"/>
</dbReference>
<dbReference type="InterPro" id="IPR000551">
    <property type="entry name" value="MerR-type_HTH_dom"/>
</dbReference>